<dbReference type="GO" id="GO:0019185">
    <property type="term" value="C:snRNA-activating protein complex"/>
    <property type="evidence" value="ECO:0007669"/>
    <property type="project" value="TreeGrafter"/>
</dbReference>
<name>A0AA36BXM9_OCTVU</name>
<feature type="compositionally biased region" description="Polar residues" evidence="1">
    <location>
        <begin position="307"/>
        <end position="326"/>
    </location>
</feature>
<dbReference type="InterPro" id="IPR019188">
    <property type="entry name" value="SNAPC1"/>
</dbReference>
<keyword evidence="3" id="KW-1185">Reference proteome</keyword>
<dbReference type="GO" id="GO:0042796">
    <property type="term" value="P:snRNA transcription by RNA polymerase III"/>
    <property type="evidence" value="ECO:0007669"/>
    <property type="project" value="TreeGrafter"/>
</dbReference>
<dbReference type="GO" id="GO:0043565">
    <property type="term" value="F:sequence-specific DNA binding"/>
    <property type="evidence" value="ECO:0007669"/>
    <property type="project" value="TreeGrafter"/>
</dbReference>
<dbReference type="GO" id="GO:0042795">
    <property type="term" value="P:snRNA transcription by RNA polymerase II"/>
    <property type="evidence" value="ECO:0007669"/>
    <property type="project" value="TreeGrafter"/>
</dbReference>
<accession>A0AA36BXM9</accession>
<dbReference type="PANTHER" id="PTHR15131">
    <property type="entry name" value="SMALL NUCLEAR RNA ACTIVATING COMPLEX, POLYPEPTIDE 1"/>
    <property type="match status" value="1"/>
</dbReference>
<protein>
    <recommendedName>
        <fullName evidence="4">snRNA-activating protein complex subunit 1</fullName>
    </recommendedName>
</protein>
<dbReference type="Pfam" id="PF09808">
    <property type="entry name" value="SNAPC1"/>
    <property type="match status" value="1"/>
</dbReference>
<proteinExistence type="predicted"/>
<dbReference type="EMBL" id="OX597840">
    <property type="protein sequence ID" value="CAI9742209.1"/>
    <property type="molecule type" value="Genomic_DNA"/>
</dbReference>
<dbReference type="PANTHER" id="PTHR15131:SF3">
    <property type="entry name" value="SNRNA-ACTIVATING PROTEIN COMPLEX SUBUNIT 1"/>
    <property type="match status" value="1"/>
</dbReference>
<evidence type="ECO:0008006" key="4">
    <source>
        <dbReference type="Google" id="ProtNLM"/>
    </source>
</evidence>
<gene>
    <name evidence="2" type="ORF">OCTVUL_1B018438</name>
</gene>
<organism evidence="2 3">
    <name type="scientific">Octopus vulgaris</name>
    <name type="common">Common octopus</name>
    <dbReference type="NCBI Taxonomy" id="6645"/>
    <lineage>
        <taxon>Eukaryota</taxon>
        <taxon>Metazoa</taxon>
        <taxon>Spiralia</taxon>
        <taxon>Lophotrochozoa</taxon>
        <taxon>Mollusca</taxon>
        <taxon>Cephalopoda</taxon>
        <taxon>Coleoidea</taxon>
        <taxon>Octopodiformes</taxon>
        <taxon>Octopoda</taxon>
        <taxon>Incirrata</taxon>
        <taxon>Octopodidae</taxon>
        <taxon>Octopus</taxon>
    </lineage>
</organism>
<dbReference type="AlphaFoldDB" id="A0AA36BXM9"/>
<feature type="region of interest" description="Disordered" evidence="1">
    <location>
        <begin position="303"/>
        <end position="327"/>
    </location>
</feature>
<evidence type="ECO:0000256" key="1">
    <source>
        <dbReference type="SAM" id="MobiDB-lite"/>
    </source>
</evidence>
<reference evidence="2" key="1">
    <citation type="submission" date="2023-08" db="EMBL/GenBank/DDBJ databases">
        <authorList>
            <person name="Alioto T."/>
            <person name="Alioto T."/>
            <person name="Gomez Garrido J."/>
        </authorList>
    </citation>
    <scope>NUCLEOTIDE SEQUENCE</scope>
</reference>
<evidence type="ECO:0000313" key="3">
    <source>
        <dbReference type="Proteomes" id="UP001162480"/>
    </source>
</evidence>
<dbReference type="Proteomes" id="UP001162480">
    <property type="component" value="Chromosome 27"/>
</dbReference>
<evidence type="ECO:0000313" key="2">
    <source>
        <dbReference type="EMBL" id="CAI9742209.1"/>
    </source>
</evidence>
<sequence length="352" mass="40744">MYNTVARKTETSSYICRIVQIYIYVYYIRTLVYIACPNPEIMATKKKYIAVGVQADFEILFNKFAKCKPLNFVEFAKVWRKMKMSMICMGRQTESEAKLLIEECLWITLGYFRAPYNFEVKTGAFFLLYGLYSTQFFVPKVRIRCTLNNWEELNCFIKEAMSKKMTDVEFIFHRLCVLKAFIYVASPNNVFQREYSYDSSEEMVKTLYNKQTPAIEELFNTENVQELSALHNQYQRVKGLLYEPSSIEFQSINLLEINPATNIMKILEKFHTEKESSTKKHKAEETILSRRKKLKYRSYGLVESDDVQPSTSSATSTRQPSTSGRISASFRILQSAAKARGTGSPTSDEDAG</sequence>